<dbReference type="InterPro" id="IPR020845">
    <property type="entry name" value="AMP-binding_CS"/>
</dbReference>
<keyword evidence="2" id="KW-0436">Ligase</keyword>
<evidence type="ECO:0000256" key="3">
    <source>
        <dbReference type="ARBA" id="ARBA00022832"/>
    </source>
</evidence>
<comment type="caution">
    <text evidence="8">The sequence shown here is derived from an EMBL/GenBank/DDBJ whole genome shotgun (WGS) entry which is preliminary data.</text>
</comment>
<evidence type="ECO:0000259" key="7">
    <source>
        <dbReference type="Pfam" id="PF00501"/>
    </source>
</evidence>
<keyword evidence="3" id="KW-0276">Fatty acid metabolism</keyword>
<dbReference type="GO" id="GO:0016020">
    <property type="term" value="C:membrane"/>
    <property type="evidence" value="ECO:0007669"/>
    <property type="project" value="TreeGrafter"/>
</dbReference>
<keyword evidence="9" id="KW-1185">Reference proteome</keyword>
<reference evidence="8" key="1">
    <citation type="submission" date="2021-01" db="EMBL/GenBank/DDBJ databases">
        <title>Whole genome shotgun sequence of Actinoplanes cyaneus NBRC 14990.</title>
        <authorList>
            <person name="Komaki H."/>
            <person name="Tamura T."/>
        </authorList>
    </citation>
    <scope>NUCLEOTIDE SEQUENCE</scope>
    <source>
        <strain evidence="8">NBRC 14990</strain>
    </source>
</reference>
<dbReference type="EMBL" id="BOMH01000013">
    <property type="protein sequence ID" value="GID63739.1"/>
    <property type="molecule type" value="Genomic_DNA"/>
</dbReference>
<dbReference type="SUPFAM" id="SSF56801">
    <property type="entry name" value="Acetyl-CoA synthetase-like"/>
    <property type="match status" value="1"/>
</dbReference>
<evidence type="ECO:0000256" key="5">
    <source>
        <dbReference type="ARBA" id="ARBA00024484"/>
    </source>
</evidence>
<dbReference type="Gene3D" id="3.40.50.12780">
    <property type="entry name" value="N-terminal domain of ligase-like"/>
    <property type="match status" value="1"/>
</dbReference>
<dbReference type="Proteomes" id="UP000619479">
    <property type="component" value="Unassembled WGS sequence"/>
</dbReference>
<evidence type="ECO:0000256" key="4">
    <source>
        <dbReference type="ARBA" id="ARBA00023098"/>
    </source>
</evidence>
<dbReference type="Gene3D" id="3.30.300.30">
    <property type="match status" value="1"/>
</dbReference>
<dbReference type="GO" id="GO:0004467">
    <property type="term" value="F:long-chain fatty acid-CoA ligase activity"/>
    <property type="evidence" value="ECO:0007669"/>
    <property type="project" value="UniProtKB-EC"/>
</dbReference>
<dbReference type="Pfam" id="PF23562">
    <property type="entry name" value="AMP-binding_C_3"/>
    <property type="match status" value="1"/>
</dbReference>
<dbReference type="PROSITE" id="PS00455">
    <property type="entry name" value="AMP_BINDING"/>
    <property type="match status" value="1"/>
</dbReference>
<accession>A0A919M5V2</accession>
<dbReference type="InterPro" id="IPR000873">
    <property type="entry name" value="AMP-dep_synth/lig_dom"/>
</dbReference>
<evidence type="ECO:0000313" key="8">
    <source>
        <dbReference type="EMBL" id="GID63739.1"/>
    </source>
</evidence>
<organism evidence="8 9">
    <name type="scientific">Actinoplanes cyaneus</name>
    <dbReference type="NCBI Taxonomy" id="52696"/>
    <lineage>
        <taxon>Bacteria</taxon>
        <taxon>Bacillati</taxon>
        <taxon>Actinomycetota</taxon>
        <taxon>Actinomycetes</taxon>
        <taxon>Micromonosporales</taxon>
        <taxon>Micromonosporaceae</taxon>
        <taxon>Actinoplanes</taxon>
    </lineage>
</organism>
<evidence type="ECO:0000256" key="1">
    <source>
        <dbReference type="ARBA" id="ARBA00006432"/>
    </source>
</evidence>
<protein>
    <recommendedName>
        <fullName evidence="6">Acyl-CoA synthetase</fullName>
    </recommendedName>
</protein>
<name>A0A919M5V2_9ACTN</name>
<dbReference type="RefSeq" id="WP_203739176.1">
    <property type="nucleotide sequence ID" value="NZ_BAAAUC010000023.1"/>
</dbReference>
<evidence type="ECO:0000313" key="9">
    <source>
        <dbReference type="Proteomes" id="UP000619479"/>
    </source>
</evidence>
<dbReference type="Pfam" id="PF00501">
    <property type="entry name" value="AMP-binding"/>
    <property type="match status" value="1"/>
</dbReference>
<comment type="catalytic activity">
    <reaction evidence="5">
        <text>a long-chain fatty acid + ATP + CoA = a long-chain fatty acyl-CoA + AMP + diphosphate</text>
        <dbReference type="Rhea" id="RHEA:15421"/>
        <dbReference type="ChEBI" id="CHEBI:30616"/>
        <dbReference type="ChEBI" id="CHEBI:33019"/>
        <dbReference type="ChEBI" id="CHEBI:57287"/>
        <dbReference type="ChEBI" id="CHEBI:57560"/>
        <dbReference type="ChEBI" id="CHEBI:83139"/>
        <dbReference type="ChEBI" id="CHEBI:456215"/>
        <dbReference type="EC" id="6.2.1.3"/>
    </reaction>
    <physiologicalReaction direction="left-to-right" evidence="5">
        <dbReference type="Rhea" id="RHEA:15422"/>
    </physiologicalReaction>
</comment>
<dbReference type="CDD" id="cd05907">
    <property type="entry name" value="VL_LC_FACS_like"/>
    <property type="match status" value="1"/>
</dbReference>
<dbReference type="InterPro" id="IPR045851">
    <property type="entry name" value="AMP-bd_C_sf"/>
</dbReference>
<evidence type="ECO:0000256" key="6">
    <source>
        <dbReference type="ARBA" id="ARBA00032875"/>
    </source>
</evidence>
<evidence type="ECO:0000256" key="2">
    <source>
        <dbReference type="ARBA" id="ARBA00022598"/>
    </source>
</evidence>
<comment type="similarity">
    <text evidence="1">Belongs to the ATP-dependent AMP-binding enzyme family.</text>
</comment>
<keyword evidence="4" id="KW-0443">Lipid metabolism</keyword>
<dbReference type="PANTHER" id="PTHR43272">
    <property type="entry name" value="LONG-CHAIN-FATTY-ACID--COA LIGASE"/>
    <property type="match status" value="1"/>
</dbReference>
<feature type="domain" description="AMP-dependent synthetase/ligase" evidence="7">
    <location>
        <begin position="23"/>
        <end position="429"/>
    </location>
</feature>
<dbReference type="InterPro" id="IPR042099">
    <property type="entry name" value="ANL_N_sf"/>
</dbReference>
<proteinExistence type="inferred from homology"/>
<sequence>MDPSLARRCADTARGLTVPALLHRNATESGDLPALSTLDPPGTLTWRELRDRVARFSRGLAGLGLGAGDRMLILMSSRPEHWIADLAAVHLGAIPSTVYATLAPSQLTYVARHSGAKIVVVEGEAELARCAEALAALPQLEHVIVLDDALTGDRLVSFREVAAHPADPEAFDNQWRDIRPEQPVTLLYTSGTTGDPKGVVLTHHNVIYQCVVLEATVEMPDHAASVAYLPLAHIAERMLSVYNAIYRAGHVTICRDPARLLAGLVSVRPVTFFGVPRIWEKMVAGIQAQLAGADPAVRTAVETSREVALQAYRLRGAEQPVPPELQTRLDVADTRVLRPLRAKLGLDNVVWPGSGAAPIPVEVLLYLAGIGIDVLEVWGMTETTGTATINTPEHFRTGTVGRVNAGMELRIAEDGEILVRGPLVCAGYLQPDGSVAPVTDAAGWLATGDVGTLDADGFLTITDRKKELIISSGGKNIAPAQIENLLRAHPLIAQAVAVGDRRPYVTALIVLDDETTPSWAARQGITDTSLPALSVNPALLAEITMAVAAANGRLSRPEQVKRFHVLPHGWTPESGELTPTLKLRRRVVHDRYAEAIGDLYAGEQQVASAG</sequence>
<dbReference type="PANTHER" id="PTHR43272:SF32">
    <property type="entry name" value="AMP-DEPENDENT SYNTHETASE_LIGASE DOMAIN-CONTAINING PROTEIN"/>
    <property type="match status" value="1"/>
</dbReference>
<gene>
    <name evidence="8" type="ORF">Acy02nite_16200</name>
</gene>
<dbReference type="AlphaFoldDB" id="A0A919M5V2"/>